<dbReference type="OrthoDB" id="5512at2759"/>
<sequence>MAIVAQIKFSKGKNFNPAAMTTEFPPIEEFPTSTTTTSLADDSTSDFLAREQAILGEDAARFGGINGSANELERFPDLSTGDVDPTTLNVTPSIGIGLGLGNEFPPVSGISDITSTYSGTMIETASFYQPQQEEEELEEATEVLNEWRERAQQTIDEREERNREKREKTIEQAHADIDRFYEDYNAKKVNILKQNEIDEAEFLAERERLASGTTWERACKILGLTSAQSKTPFINQKDVTRFKELLLSLKSDENAPGAAGY</sequence>
<comment type="caution">
    <text evidence="8">The sequence shown here is derived from an EMBL/GenBank/DDBJ whole genome shotgun (WGS) entry which is preliminary data.</text>
</comment>
<dbReference type="GO" id="GO:0032050">
    <property type="term" value="F:clathrin heavy chain binding"/>
    <property type="evidence" value="ECO:0007669"/>
    <property type="project" value="TreeGrafter"/>
</dbReference>
<dbReference type="Pfam" id="PF01086">
    <property type="entry name" value="Clathrin_lg_ch"/>
    <property type="match status" value="1"/>
</dbReference>
<keyword evidence="3 6" id="KW-0472">Membrane</keyword>
<name>A0A9N9AYX4_9GLOM</name>
<dbReference type="GO" id="GO:0030132">
    <property type="term" value="C:clathrin coat of coated pit"/>
    <property type="evidence" value="ECO:0007669"/>
    <property type="project" value="InterPro"/>
</dbReference>
<dbReference type="GO" id="GO:0030130">
    <property type="term" value="C:clathrin coat of trans-Golgi network vesicle"/>
    <property type="evidence" value="ECO:0007669"/>
    <property type="project" value="InterPro"/>
</dbReference>
<evidence type="ECO:0000256" key="6">
    <source>
        <dbReference type="RuleBase" id="RU363137"/>
    </source>
</evidence>
<evidence type="ECO:0000256" key="1">
    <source>
        <dbReference type="ARBA" id="ARBA00004180"/>
    </source>
</evidence>
<reference evidence="8" key="1">
    <citation type="submission" date="2021-06" db="EMBL/GenBank/DDBJ databases">
        <authorList>
            <person name="Kallberg Y."/>
            <person name="Tangrot J."/>
            <person name="Rosling A."/>
        </authorList>
    </citation>
    <scope>NUCLEOTIDE SEQUENCE</scope>
    <source>
        <strain evidence="8">IA702</strain>
    </source>
</reference>
<keyword evidence="9" id="KW-1185">Reference proteome</keyword>
<dbReference type="Proteomes" id="UP000789572">
    <property type="component" value="Unassembled WGS sequence"/>
</dbReference>
<evidence type="ECO:0000256" key="4">
    <source>
        <dbReference type="ARBA" id="ARBA00023176"/>
    </source>
</evidence>
<dbReference type="GO" id="GO:0006886">
    <property type="term" value="P:intracellular protein transport"/>
    <property type="evidence" value="ECO:0007669"/>
    <property type="project" value="InterPro"/>
</dbReference>
<keyword evidence="5 6" id="KW-0968">Cytoplasmic vesicle</keyword>
<evidence type="ECO:0000313" key="8">
    <source>
        <dbReference type="EMBL" id="CAG8548735.1"/>
    </source>
</evidence>
<dbReference type="PANTHER" id="PTHR10639">
    <property type="entry name" value="CLATHRIN LIGHT CHAIN"/>
    <property type="match status" value="1"/>
</dbReference>
<dbReference type="AlphaFoldDB" id="A0A9N9AYX4"/>
<keyword evidence="7" id="KW-0175">Coiled coil</keyword>
<comment type="function">
    <text evidence="6">Clathrin is the major protein of the polyhedral coat of coated pits and vesicles.</text>
</comment>
<comment type="similarity">
    <text evidence="2 6">Belongs to the clathrin light chain family.</text>
</comment>
<dbReference type="GO" id="GO:0005198">
    <property type="term" value="F:structural molecule activity"/>
    <property type="evidence" value="ECO:0007669"/>
    <property type="project" value="InterPro"/>
</dbReference>
<dbReference type="PANTHER" id="PTHR10639:SF7">
    <property type="entry name" value="CLATHRIN LIGHT CHAIN"/>
    <property type="match status" value="1"/>
</dbReference>
<feature type="coiled-coil region" evidence="7">
    <location>
        <begin position="130"/>
        <end position="168"/>
    </location>
</feature>
<organism evidence="8 9">
    <name type="scientific">Paraglomus occultum</name>
    <dbReference type="NCBI Taxonomy" id="144539"/>
    <lineage>
        <taxon>Eukaryota</taxon>
        <taxon>Fungi</taxon>
        <taxon>Fungi incertae sedis</taxon>
        <taxon>Mucoromycota</taxon>
        <taxon>Glomeromycotina</taxon>
        <taxon>Glomeromycetes</taxon>
        <taxon>Paraglomerales</taxon>
        <taxon>Paraglomeraceae</taxon>
        <taxon>Paraglomus</taxon>
    </lineage>
</organism>
<accession>A0A9N9AYX4</accession>
<dbReference type="EMBL" id="CAJVPJ010000683">
    <property type="protein sequence ID" value="CAG8548735.1"/>
    <property type="molecule type" value="Genomic_DNA"/>
</dbReference>
<proteinExistence type="inferred from homology"/>
<evidence type="ECO:0000313" key="9">
    <source>
        <dbReference type="Proteomes" id="UP000789572"/>
    </source>
</evidence>
<gene>
    <name evidence="8" type="ORF">POCULU_LOCUS4910</name>
</gene>
<protein>
    <recommendedName>
        <fullName evidence="6">Clathrin light chain</fullName>
    </recommendedName>
</protein>
<comment type="subcellular location">
    <subcellularLocation>
        <location evidence="1 6">Cytoplasmic vesicle membrane</location>
        <topology evidence="1 6">Peripheral membrane protein</topology>
        <orientation evidence="1 6">Cytoplasmic side</orientation>
    </subcellularLocation>
    <subcellularLocation>
        <location evidence="6">Membrane</location>
        <location evidence="6">Coated pit</location>
        <topology evidence="6">Peripheral membrane protein</topology>
        <orientation evidence="6">Cytoplasmic side</orientation>
    </subcellularLocation>
    <text evidence="6">Cytoplasmic face of coated pits and vesicles.</text>
</comment>
<evidence type="ECO:0000256" key="2">
    <source>
        <dbReference type="ARBA" id="ARBA00005263"/>
    </source>
</evidence>
<evidence type="ECO:0000256" key="3">
    <source>
        <dbReference type="ARBA" id="ARBA00023136"/>
    </source>
</evidence>
<keyword evidence="4 6" id="KW-0168">Coated pit</keyword>
<dbReference type="InterPro" id="IPR000996">
    <property type="entry name" value="Clathrin_L-chain"/>
</dbReference>
<evidence type="ECO:0000256" key="7">
    <source>
        <dbReference type="SAM" id="Coils"/>
    </source>
</evidence>
<dbReference type="GO" id="GO:0072583">
    <property type="term" value="P:clathrin-dependent endocytosis"/>
    <property type="evidence" value="ECO:0007669"/>
    <property type="project" value="TreeGrafter"/>
</dbReference>
<evidence type="ECO:0000256" key="5">
    <source>
        <dbReference type="ARBA" id="ARBA00023329"/>
    </source>
</evidence>